<dbReference type="Pfam" id="PF00356">
    <property type="entry name" value="LacI"/>
    <property type="match status" value="1"/>
</dbReference>
<keyword evidence="2" id="KW-0238">DNA-binding</keyword>
<dbReference type="AlphaFoldDB" id="A0A3A1TZT5"/>
<dbReference type="CDD" id="cd06267">
    <property type="entry name" value="PBP1_LacI_sugar_binding-like"/>
    <property type="match status" value="1"/>
</dbReference>
<accession>A0A3A1TZT5</accession>
<dbReference type="Proteomes" id="UP000265742">
    <property type="component" value="Unassembled WGS sequence"/>
</dbReference>
<feature type="region of interest" description="Disordered" evidence="4">
    <location>
        <begin position="327"/>
        <end position="347"/>
    </location>
</feature>
<organism evidence="6 7">
    <name type="scientific">Amnibacterium setariae</name>
    <dbReference type="NCBI Taxonomy" id="2306585"/>
    <lineage>
        <taxon>Bacteria</taxon>
        <taxon>Bacillati</taxon>
        <taxon>Actinomycetota</taxon>
        <taxon>Actinomycetes</taxon>
        <taxon>Micrococcales</taxon>
        <taxon>Microbacteriaceae</taxon>
        <taxon>Amnibacterium</taxon>
    </lineage>
</organism>
<dbReference type="InterPro" id="IPR010982">
    <property type="entry name" value="Lambda_DNA-bd_dom_sf"/>
</dbReference>
<evidence type="ECO:0000256" key="1">
    <source>
        <dbReference type="ARBA" id="ARBA00023015"/>
    </source>
</evidence>
<dbReference type="InterPro" id="IPR000843">
    <property type="entry name" value="HTH_LacI"/>
</dbReference>
<dbReference type="InterPro" id="IPR028082">
    <property type="entry name" value="Peripla_BP_I"/>
</dbReference>
<protein>
    <submittedName>
        <fullName evidence="6">LacI family transcriptional regulator</fullName>
    </submittedName>
</protein>
<dbReference type="GO" id="GO:0003700">
    <property type="term" value="F:DNA-binding transcription factor activity"/>
    <property type="evidence" value="ECO:0007669"/>
    <property type="project" value="TreeGrafter"/>
</dbReference>
<keyword evidence="7" id="KW-1185">Reference proteome</keyword>
<name>A0A3A1TZT5_9MICO</name>
<evidence type="ECO:0000313" key="6">
    <source>
        <dbReference type="EMBL" id="RIX30144.1"/>
    </source>
</evidence>
<evidence type="ECO:0000256" key="2">
    <source>
        <dbReference type="ARBA" id="ARBA00023125"/>
    </source>
</evidence>
<dbReference type="Gene3D" id="3.40.50.2300">
    <property type="match status" value="2"/>
</dbReference>
<dbReference type="InterPro" id="IPR046335">
    <property type="entry name" value="LacI/GalR-like_sensor"/>
</dbReference>
<proteinExistence type="predicted"/>
<evidence type="ECO:0000313" key="7">
    <source>
        <dbReference type="Proteomes" id="UP000265742"/>
    </source>
</evidence>
<dbReference type="PANTHER" id="PTHR30146:SF155">
    <property type="entry name" value="ALANINE RACEMASE"/>
    <property type="match status" value="1"/>
</dbReference>
<dbReference type="PANTHER" id="PTHR30146">
    <property type="entry name" value="LACI-RELATED TRANSCRIPTIONAL REPRESSOR"/>
    <property type="match status" value="1"/>
</dbReference>
<dbReference type="GO" id="GO:0000976">
    <property type="term" value="F:transcription cis-regulatory region binding"/>
    <property type="evidence" value="ECO:0007669"/>
    <property type="project" value="TreeGrafter"/>
</dbReference>
<dbReference type="OrthoDB" id="1938857at2"/>
<dbReference type="RefSeq" id="WP_119480508.1">
    <property type="nucleotide sequence ID" value="NZ_QXTG01000001.1"/>
</dbReference>
<dbReference type="EMBL" id="QXTG01000001">
    <property type="protein sequence ID" value="RIX30144.1"/>
    <property type="molecule type" value="Genomic_DNA"/>
</dbReference>
<dbReference type="PROSITE" id="PS50932">
    <property type="entry name" value="HTH_LACI_2"/>
    <property type="match status" value="1"/>
</dbReference>
<dbReference type="SUPFAM" id="SSF47413">
    <property type="entry name" value="lambda repressor-like DNA-binding domains"/>
    <property type="match status" value="1"/>
</dbReference>
<comment type="caution">
    <text evidence="6">The sequence shown here is derived from an EMBL/GenBank/DDBJ whole genome shotgun (WGS) entry which is preliminary data.</text>
</comment>
<dbReference type="SUPFAM" id="SSF53822">
    <property type="entry name" value="Periplasmic binding protein-like I"/>
    <property type="match status" value="1"/>
</dbReference>
<dbReference type="SMART" id="SM00354">
    <property type="entry name" value="HTH_LACI"/>
    <property type="match status" value="1"/>
</dbReference>
<sequence>MTAKPTIADVARAAGVSKGLVSFALNDRPGVAPGTKQRILEVAAELGWRPSVQGRSLSTRLAYSIGLVIARDADLVAAEPFYPPFLAGAERVLVAAGRTLTLSVLGPERDEEAHYRALAADRRVDGVIVGDLRPEDPRLDLLAELGLPAVTLGRTGDPRFPAVLLDDAAGVVATARHLVELGHRRIALVAGPRDLVHGARRADAFRAALAESGLAPAAVIETDFTPLAAATATRGLLDADPPTAIVYGNDVAAAAGISVIRERGLDVPRDVAICGFDDAELARWTVPALTSVTTDPARWGAAAATALLDLLAGEQVEDIDLGPARLVVRSSTGPAPAGQDAPQRDPR</sequence>
<keyword evidence="3" id="KW-0804">Transcription</keyword>
<dbReference type="Pfam" id="PF13377">
    <property type="entry name" value="Peripla_BP_3"/>
    <property type="match status" value="1"/>
</dbReference>
<evidence type="ECO:0000256" key="3">
    <source>
        <dbReference type="ARBA" id="ARBA00023163"/>
    </source>
</evidence>
<reference evidence="7" key="1">
    <citation type="submission" date="2018-09" db="EMBL/GenBank/DDBJ databases">
        <authorList>
            <person name="Kim I."/>
        </authorList>
    </citation>
    <scope>NUCLEOTIDE SEQUENCE [LARGE SCALE GENOMIC DNA]</scope>
    <source>
        <strain evidence="7">DD4a</strain>
    </source>
</reference>
<evidence type="ECO:0000256" key="4">
    <source>
        <dbReference type="SAM" id="MobiDB-lite"/>
    </source>
</evidence>
<feature type="domain" description="HTH lacI-type" evidence="5">
    <location>
        <begin position="5"/>
        <end position="59"/>
    </location>
</feature>
<dbReference type="Gene3D" id="1.10.260.40">
    <property type="entry name" value="lambda repressor-like DNA-binding domains"/>
    <property type="match status" value="1"/>
</dbReference>
<gene>
    <name evidence="6" type="ORF">D1781_01435</name>
</gene>
<dbReference type="CDD" id="cd01392">
    <property type="entry name" value="HTH_LacI"/>
    <property type="match status" value="1"/>
</dbReference>
<keyword evidence="1" id="KW-0805">Transcription regulation</keyword>
<evidence type="ECO:0000259" key="5">
    <source>
        <dbReference type="PROSITE" id="PS50932"/>
    </source>
</evidence>